<evidence type="ECO:0000256" key="7">
    <source>
        <dbReference type="ARBA" id="ARBA00022962"/>
    </source>
</evidence>
<feature type="compositionally biased region" description="Basic and acidic residues" evidence="10">
    <location>
        <begin position="527"/>
        <end position="539"/>
    </location>
</feature>
<dbReference type="Gene3D" id="3.60.20.10">
    <property type="entry name" value="Glutamine Phosphoribosylpyrophosphate, subunit 1, domain 1"/>
    <property type="match status" value="1"/>
</dbReference>
<dbReference type="InterPro" id="IPR029055">
    <property type="entry name" value="Ntn_hydrolases_N"/>
</dbReference>
<keyword evidence="7" id="KW-0315">Glutamine amidotransferase</keyword>
<proteinExistence type="inferred from homology"/>
<keyword evidence="6" id="KW-0658">Purine biosynthesis</keyword>
<dbReference type="HAMAP" id="MF_01931">
    <property type="entry name" value="PurF"/>
    <property type="match status" value="1"/>
</dbReference>
<comment type="cofactor">
    <cofactor evidence="9">
        <name>Mg(2+)</name>
        <dbReference type="ChEBI" id="CHEBI:18420"/>
    </cofactor>
    <text evidence="9">Binds 1 Mg(2+) ion per subunit.</text>
</comment>
<feature type="binding site" evidence="9">
    <location>
        <position position="358"/>
    </location>
    <ligand>
        <name>Mg(2+)</name>
        <dbReference type="ChEBI" id="CHEBI:18420"/>
    </ligand>
</feature>
<feature type="non-terminal residue" evidence="12">
    <location>
        <position position="551"/>
    </location>
</feature>
<feature type="binding site" evidence="9">
    <location>
        <position position="357"/>
    </location>
    <ligand>
        <name>Mg(2+)</name>
        <dbReference type="ChEBI" id="CHEBI:18420"/>
    </ligand>
</feature>
<evidence type="ECO:0000259" key="11">
    <source>
        <dbReference type="PROSITE" id="PS51278"/>
    </source>
</evidence>
<dbReference type="CDD" id="cd06223">
    <property type="entry name" value="PRTases_typeI"/>
    <property type="match status" value="1"/>
</dbReference>
<dbReference type="InterPro" id="IPR017932">
    <property type="entry name" value="GATase_2_dom"/>
</dbReference>
<evidence type="ECO:0000256" key="4">
    <source>
        <dbReference type="ARBA" id="ARBA00022676"/>
    </source>
</evidence>
<keyword evidence="5" id="KW-0808">Transferase</keyword>
<feature type="domain" description="Glutamine amidotransferase type-2" evidence="11">
    <location>
        <begin position="2"/>
        <end position="221"/>
    </location>
</feature>
<name>A0A3E2HK46_SCYLI</name>
<feature type="binding site" evidence="9">
    <location>
        <position position="295"/>
    </location>
    <ligand>
        <name>Mg(2+)</name>
        <dbReference type="ChEBI" id="CHEBI:18420"/>
    </ligand>
</feature>
<gene>
    <name evidence="12" type="ORF">B7463_g2611</name>
</gene>
<evidence type="ECO:0000256" key="9">
    <source>
        <dbReference type="PIRSR" id="PIRSR000485-2"/>
    </source>
</evidence>
<evidence type="ECO:0000313" key="12">
    <source>
        <dbReference type="EMBL" id="RFU33695.1"/>
    </source>
</evidence>
<protein>
    <recommendedName>
        <fullName evidence="3">amidophosphoribosyltransferase</fullName>
        <ecNumber evidence="3">2.4.2.14</ecNumber>
    </recommendedName>
</protein>
<keyword evidence="13" id="KW-1185">Reference proteome</keyword>
<dbReference type="GO" id="GO:0009113">
    <property type="term" value="P:purine nucleobase biosynthetic process"/>
    <property type="evidence" value="ECO:0007669"/>
    <property type="project" value="InterPro"/>
</dbReference>
<dbReference type="Gene3D" id="3.40.50.2020">
    <property type="match status" value="1"/>
</dbReference>
<comment type="similarity">
    <text evidence="2">In the C-terminal section; belongs to the purine/pyrimidine phosphoribosyltransferase family.</text>
</comment>
<feature type="region of interest" description="Disordered" evidence="10">
    <location>
        <begin position="524"/>
        <end position="551"/>
    </location>
</feature>
<dbReference type="NCBIfam" id="TIGR01134">
    <property type="entry name" value="purF"/>
    <property type="match status" value="1"/>
</dbReference>
<evidence type="ECO:0000256" key="3">
    <source>
        <dbReference type="ARBA" id="ARBA00011941"/>
    </source>
</evidence>
<dbReference type="GO" id="GO:0006189">
    <property type="term" value="P:'de novo' IMP biosynthetic process"/>
    <property type="evidence" value="ECO:0007669"/>
    <property type="project" value="UniProtKB-UniPathway"/>
</dbReference>
<dbReference type="PIRSF" id="PIRSF000485">
    <property type="entry name" value="Amd_phspho_trans"/>
    <property type="match status" value="1"/>
</dbReference>
<keyword evidence="9" id="KW-0479">Metal-binding</keyword>
<organism evidence="12 13">
    <name type="scientific">Scytalidium lignicola</name>
    <name type="common">Hyphomycete</name>
    <dbReference type="NCBI Taxonomy" id="5539"/>
    <lineage>
        <taxon>Eukaryota</taxon>
        <taxon>Fungi</taxon>
        <taxon>Dikarya</taxon>
        <taxon>Ascomycota</taxon>
        <taxon>Pezizomycotina</taxon>
        <taxon>Leotiomycetes</taxon>
        <taxon>Leotiomycetes incertae sedis</taxon>
        <taxon>Scytalidium</taxon>
    </lineage>
</organism>
<accession>A0A3E2HK46</accession>
<evidence type="ECO:0000256" key="6">
    <source>
        <dbReference type="ARBA" id="ARBA00022755"/>
    </source>
</evidence>
<dbReference type="OrthoDB" id="191723at2759"/>
<evidence type="ECO:0000256" key="2">
    <source>
        <dbReference type="ARBA" id="ARBA00010138"/>
    </source>
</evidence>
<reference evidence="12 13" key="1">
    <citation type="submission" date="2018-05" db="EMBL/GenBank/DDBJ databases">
        <title>Draft genome sequence of Scytalidium lignicola DSM 105466, a ubiquitous saprotrophic fungus.</title>
        <authorList>
            <person name="Buettner E."/>
            <person name="Gebauer A.M."/>
            <person name="Hofrichter M."/>
            <person name="Liers C."/>
            <person name="Kellner H."/>
        </authorList>
    </citation>
    <scope>NUCLEOTIDE SEQUENCE [LARGE SCALE GENOMIC DNA]</scope>
    <source>
        <strain evidence="12 13">DSM 105466</strain>
    </source>
</reference>
<dbReference type="Pfam" id="PF13522">
    <property type="entry name" value="GATase_6"/>
    <property type="match status" value="1"/>
</dbReference>
<dbReference type="UniPathway" id="UPA00074">
    <property type="reaction ID" value="UER00124"/>
</dbReference>
<sequence>MCGIVAVIHADAKSVSAAADIHDALYLLQHRGQDAVFQDGDRIQDLPGFMGLGHLRYPTAGTSSNTEAQPMFVNAPHGLAITHNGNLINAAELKRYLDQEAHRHINTDSDSELMLNIFANELNETGKARVNADDCFAALKRTYARCEGAWACIAMIAGFGIIAFRDPQGIRPLLLGSRKVGNDEGLDYMAASESVALQYFGCRSEDIRDIQPGEAVILEKGKSPRFFQVVPKSECALRLDIFEHVYLSRPDSYIDGISVYASRRNMGFKLASRIEKVLGKEALSEIDVVIPIPETSNAAARTVAQYLGKELADGFVKNRYIFRTFILPNQKLRRAGVRRKLNAIESEFRGRNVLLVDDSIVRGTTSKQIVQMAREAGAKKIIFASCSPPITHPHIYGIDLATKSELIAYHRTSEQIAQEIGADEVIYQSLEDLVAACAELSPRDPKTQEFEVGVFTGKYCTPVDEGYLEHLEEVRGEKKKNKQTNGHLVNVQAVEESLKTIQGGQDLHDLKRAILNNVSKTLESANGDDKRTAEARDTQDPSLHNLNDHKP</sequence>
<dbReference type="GO" id="GO:0046872">
    <property type="term" value="F:metal ion binding"/>
    <property type="evidence" value="ECO:0007669"/>
    <property type="project" value="UniProtKB-KW"/>
</dbReference>
<dbReference type="SUPFAM" id="SSF56235">
    <property type="entry name" value="N-terminal nucleophile aminohydrolases (Ntn hydrolases)"/>
    <property type="match status" value="1"/>
</dbReference>
<comment type="pathway">
    <text evidence="1">Purine metabolism; IMP biosynthesis via de novo pathway; N(1)-(5-phospho-D-ribosyl)glycinamide from 5-phospho-alpha-D-ribose 1-diphosphate: step 1/2.</text>
</comment>
<dbReference type="STRING" id="5539.A0A3E2HK46"/>
<evidence type="ECO:0000256" key="10">
    <source>
        <dbReference type="SAM" id="MobiDB-lite"/>
    </source>
</evidence>
<dbReference type="OMA" id="IRHFGVK"/>
<dbReference type="EC" id="2.4.2.14" evidence="3"/>
<dbReference type="SUPFAM" id="SSF53271">
    <property type="entry name" value="PRTase-like"/>
    <property type="match status" value="1"/>
</dbReference>
<comment type="caution">
    <text evidence="12">The sequence shown here is derived from an EMBL/GenBank/DDBJ whole genome shotgun (WGS) entry which is preliminary data.</text>
</comment>
<keyword evidence="4" id="KW-0328">Glycosyltransferase</keyword>
<evidence type="ECO:0000256" key="5">
    <source>
        <dbReference type="ARBA" id="ARBA00022679"/>
    </source>
</evidence>
<dbReference type="EMBL" id="NCSJ02000031">
    <property type="protein sequence ID" value="RFU33695.1"/>
    <property type="molecule type" value="Genomic_DNA"/>
</dbReference>
<keyword evidence="9" id="KW-0460">Magnesium</keyword>
<dbReference type="GO" id="GO:0004044">
    <property type="term" value="F:amidophosphoribosyltransferase activity"/>
    <property type="evidence" value="ECO:0007669"/>
    <property type="project" value="UniProtKB-EC"/>
</dbReference>
<dbReference type="InterPro" id="IPR000836">
    <property type="entry name" value="PRTase_dom"/>
</dbReference>
<feature type="active site" description="Nucleophile" evidence="8">
    <location>
        <position position="2"/>
    </location>
</feature>
<dbReference type="PANTHER" id="PTHR11907">
    <property type="entry name" value="AMIDOPHOSPHORIBOSYLTRANSFERASE"/>
    <property type="match status" value="1"/>
</dbReference>
<dbReference type="Proteomes" id="UP000258309">
    <property type="component" value="Unassembled WGS sequence"/>
</dbReference>
<evidence type="ECO:0000256" key="1">
    <source>
        <dbReference type="ARBA" id="ARBA00005209"/>
    </source>
</evidence>
<evidence type="ECO:0000313" key="13">
    <source>
        <dbReference type="Proteomes" id="UP000258309"/>
    </source>
</evidence>
<dbReference type="InterPro" id="IPR005854">
    <property type="entry name" value="PurF"/>
</dbReference>
<evidence type="ECO:0000256" key="8">
    <source>
        <dbReference type="PIRSR" id="PIRSR000485-1"/>
    </source>
</evidence>
<dbReference type="PROSITE" id="PS51278">
    <property type="entry name" value="GATASE_TYPE_2"/>
    <property type="match status" value="1"/>
</dbReference>
<dbReference type="InterPro" id="IPR029057">
    <property type="entry name" value="PRTase-like"/>
</dbReference>
<feature type="non-terminal residue" evidence="12">
    <location>
        <position position="1"/>
    </location>
</feature>
<dbReference type="AlphaFoldDB" id="A0A3E2HK46"/>